<dbReference type="SUPFAM" id="SSF53335">
    <property type="entry name" value="S-adenosyl-L-methionine-dependent methyltransferases"/>
    <property type="match status" value="1"/>
</dbReference>
<dbReference type="Gene3D" id="3.40.50.150">
    <property type="entry name" value="Vaccinia Virus protein VP39"/>
    <property type="match status" value="1"/>
</dbReference>
<evidence type="ECO:0000256" key="2">
    <source>
        <dbReference type="ARBA" id="ARBA00022679"/>
    </source>
</evidence>
<evidence type="ECO:0000259" key="3">
    <source>
        <dbReference type="Pfam" id="PF13649"/>
    </source>
</evidence>
<dbReference type="RefSeq" id="WP_183400562.1">
    <property type="nucleotide sequence ID" value="NZ_JACIDS010000005.1"/>
</dbReference>
<dbReference type="InterPro" id="IPR051052">
    <property type="entry name" value="Diverse_substrate_MTase"/>
</dbReference>
<dbReference type="InterPro" id="IPR029063">
    <property type="entry name" value="SAM-dependent_MTases_sf"/>
</dbReference>
<dbReference type="GO" id="GO:0008168">
    <property type="term" value="F:methyltransferase activity"/>
    <property type="evidence" value="ECO:0007669"/>
    <property type="project" value="UniProtKB-KW"/>
</dbReference>
<dbReference type="EMBL" id="JACIDS010000005">
    <property type="protein sequence ID" value="MBB3932906.1"/>
    <property type="molecule type" value="Genomic_DNA"/>
</dbReference>
<dbReference type="AlphaFoldDB" id="A0A840AXC7"/>
<keyword evidence="1 4" id="KW-0489">Methyltransferase</keyword>
<feature type="domain" description="Methyltransferase" evidence="3">
    <location>
        <begin position="39"/>
        <end position="129"/>
    </location>
</feature>
<dbReference type="Pfam" id="PF13649">
    <property type="entry name" value="Methyltransf_25"/>
    <property type="match status" value="1"/>
</dbReference>
<accession>A0A840AXC7</accession>
<dbReference type="InterPro" id="IPR041698">
    <property type="entry name" value="Methyltransf_25"/>
</dbReference>
<dbReference type="GO" id="GO:0032259">
    <property type="term" value="P:methylation"/>
    <property type="evidence" value="ECO:0007669"/>
    <property type="project" value="UniProtKB-KW"/>
</dbReference>
<dbReference type="Proteomes" id="UP000553963">
    <property type="component" value="Unassembled WGS sequence"/>
</dbReference>
<evidence type="ECO:0000256" key="1">
    <source>
        <dbReference type="ARBA" id="ARBA00022603"/>
    </source>
</evidence>
<keyword evidence="5" id="KW-1185">Reference proteome</keyword>
<keyword evidence="2 4" id="KW-0808">Transferase</keyword>
<name>A0A840AXC7_9HYPH</name>
<dbReference type="CDD" id="cd02440">
    <property type="entry name" value="AdoMet_MTases"/>
    <property type="match status" value="1"/>
</dbReference>
<reference evidence="4 5" key="1">
    <citation type="submission" date="2020-08" db="EMBL/GenBank/DDBJ databases">
        <title>Genomic Encyclopedia of Type Strains, Phase IV (KMG-IV): sequencing the most valuable type-strain genomes for metagenomic binning, comparative biology and taxonomic classification.</title>
        <authorList>
            <person name="Goeker M."/>
        </authorList>
    </citation>
    <scope>NUCLEOTIDE SEQUENCE [LARGE SCALE GENOMIC DNA]</scope>
    <source>
        <strain evidence="4 5">DSM 25966</strain>
    </source>
</reference>
<proteinExistence type="predicted"/>
<evidence type="ECO:0000313" key="4">
    <source>
        <dbReference type="EMBL" id="MBB3932906.1"/>
    </source>
</evidence>
<sequence>MGRFATTAETYARYREPYPPEFFALIAERLGLVGTEALIDLGTGPGVLALGFAASVRSILGVDPEPGMLAEARAAAAAAGVALPLIHGRTEDLPADIGTFDIVTIGRALHWMDRPATLAVLDRILAPTGVILICGARTDRGAANPWREPLEQLINAWVPNAAPGRHWVYEGWFDDTPFAADGAVEVPFTRPVTPEALFERILTRSVTSAAVLGTRVEACRAEMMDVLAPYFPDGVRDEALSAKAEFYRRR</sequence>
<dbReference type="PANTHER" id="PTHR44942:SF4">
    <property type="entry name" value="METHYLTRANSFERASE TYPE 11 DOMAIN-CONTAINING PROTEIN"/>
    <property type="match status" value="1"/>
</dbReference>
<evidence type="ECO:0000313" key="5">
    <source>
        <dbReference type="Proteomes" id="UP000553963"/>
    </source>
</evidence>
<protein>
    <submittedName>
        <fullName evidence="4">SAM-dependent methyltransferase</fullName>
    </submittedName>
</protein>
<organism evidence="4 5">
    <name type="scientific">Kaistia hirudinis</name>
    <dbReference type="NCBI Taxonomy" id="1293440"/>
    <lineage>
        <taxon>Bacteria</taxon>
        <taxon>Pseudomonadati</taxon>
        <taxon>Pseudomonadota</taxon>
        <taxon>Alphaproteobacteria</taxon>
        <taxon>Hyphomicrobiales</taxon>
        <taxon>Kaistiaceae</taxon>
        <taxon>Kaistia</taxon>
    </lineage>
</organism>
<dbReference type="PANTHER" id="PTHR44942">
    <property type="entry name" value="METHYLTRANSF_11 DOMAIN-CONTAINING PROTEIN"/>
    <property type="match status" value="1"/>
</dbReference>
<comment type="caution">
    <text evidence="4">The sequence shown here is derived from an EMBL/GenBank/DDBJ whole genome shotgun (WGS) entry which is preliminary data.</text>
</comment>
<gene>
    <name evidence="4" type="ORF">GGR25_003970</name>
</gene>